<evidence type="ECO:0000256" key="1">
    <source>
        <dbReference type="SAM" id="MobiDB-lite"/>
    </source>
</evidence>
<feature type="region of interest" description="Disordered" evidence="1">
    <location>
        <begin position="127"/>
        <end position="381"/>
    </location>
</feature>
<reference evidence="2 3" key="1">
    <citation type="journal article" date="2024" name="Commun. Biol.">
        <title>Comparative genomic analysis of thermophilic fungi reveals convergent evolutionary adaptations and gene losses.</title>
        <authorList>
            <person name="Steindorff A.S."/>
            <person name="Aguilar-Pontes M.V."/>
            <person name="Robinson A.J."/>
            <person name="Andreopoulos B."/>
            <person name="LaButti K."/>
            <person name="Kuo A."/>
            <person name="Mondo S."/>
            <person name="Riley R."/>
            <person name="Otillar R."/>
            <person name="Haridas S."/>
            <person name="Lipzen A."/>
            <person name="Grimwood J."/>
            <person name="Schmutz J."/>
            <person name="Clum A."/>
            <person name="Reid I.D."/>
            <person name="Moisan M.C."/>
            <person name="Butler G."/>
            <person name="Nguyen T.T.M."/>
            <person name="Dewar K."/>
            <person name="Conant G."/>
            <person name="Drula E."/>
            <person name="Henrissat B."/>
            <person name="Hansel C."/>
            <person name="Singer S."/>
            <person name="Hutchinson M.I."/>
            <person name="de Vries R.P."/>
            <person name="Natvig D.O."/>
            <person name="Powell A.J."/>
            <person name="Tsang A."/>
            <person name="Grigoriev I.V."/>
        </authorList>
    </citation>
    <scope>NUCLEOTIDE SEQUENCE [LARGE SCALE GENOMIC DNA]</scope>
    <source>
        <strain evidence="2 3">CBS 620.91</strain>
    </source>
</reference>
<dbReference type="EMBL" id="JAZGSY010000138">
    <property type="protein sequence ID" value="KAL1839847.1"/>
    <property type="molecule type" value="Genomic_DNA"/>
</dbReference>
<dbReference type="Proteomes" id="UP001583172">
    <property type="component" value="Unassembled WGS sequence"/>
</dbReference>
<evidence type="ECO:0000313" key="2">
    <source>
        <dbReference type="EMBL" id="KAL1839847.1"/>
    </source>
</evidence>
<feature type="compositionally biased region" description="Basic residues" evidence="1">
    <location>
        <begin position="303"/>
        <end position="312"/>
    </location>
</feature>
<proteinExistence type="predicted"/>
<comment type="caution">
    <text evidence="2">The sequence shown here is derived from an EMBL/GenBank/DDBJ whole genome shotgun (WGS) entry which is preliminary data.</text>
</comment>
<feature type="compositionally biased region" description="Polar residues" evidence="1">
    <location>
        <begin position="183"/>
        <end position="198"/>
    </location>
</feature>
<protein>
    <submittedName>
        <fullName evidence="2">Uncharacterized protein</fullName>
    </submittedName>
</protein>
<feature type="compositionally biased region" description="Low complexity" evidence="1">
    <location>
        <begin position="202"/>
        <end position="213"/>
    </location>
</feature>
<name>A0ABR3VDG5_HUMIN</name>
<gene>
    <name evidence="2" type="ORF">VTJ49DRAFT_1078</name>
</gene>
<feature type="compositionally biased region" description="Polar residues" evidence="1">
    <location>
        <begin position="135"/>
        <end position="148"/>
    </location>
</feature>
<organism evidence="2 3">
    <name type="scientific">Humicola insolens</name>
    <name type="common">Soft-rot fungus</name>
    <dbReference type="NCBI Taxonomy" id="85995"/>
    <lineage>
        <taxon>Eukaryota</taxon>
        <taxon>Fungi</taxon>
        <taxon>Dikarya</taxon>
        <taxon>Ascomycota</taxon>
        <taxon>Pezizomycotina</taxon>
        <taxon>Sordariomycetes</taxon>
        <taxon>Sordariomycetidae</taxon>
        <taxon>Sordariales</taxon>
        <taxon>Chaetomiaceae</taxon>
        <taxon>Mycothermus</taxon>
    </lineage>
</organism>
<feature type="region of interest" description="Disordered" evidence="1">
    <location>
        <begin position="74"/>
        <end position="94"/>
    </location>
</feature>
<accession>A0ABR3VDG5</accession>
<feature type="compositionally biased region" description="Basic and acidic residues" evidence="1">
    <location>
        <begin position="76"/>
        <end position="94"/>
    </location>
</feature>
<feature type="compositionally biased region" description="Pro residues" evidence="1">
    <location>
        <begin position="316"/>
        <end position="326"/>
    </location>
</feature>
<sequence length="381" mass="44233">MCLRELLHHKCGHTSKNKVRHCDRYHKKTRRSSLCRLFSIKPKHCGKLHAVENDTDKPCSQSCARKQAKKIASVRQKQEQEFRRKQRERREHERIAARELRQREERLREGLRQRKMRHEQAEIWSKFPQHASYHGPTSSTNYTRPAAQSHSSSSSSGTRMDMPRAPPRLSERREHPNAHSRPTPATHSSYPPRTNTTRTDSRYPPSSSQRRNQPTPPQQRVPNHRPVFMNQASGGHQSFHPRISTTNRSSSGSSRPPVPPKDSRRQSKNKNWQPEHPDLVPPPLFSPTKQQSSRSSSNNNSNNHHHRHRRSSTSRPHPPPPPPPQPARSASTHKRSRSNIDNHKPRVWIKKTLQQMGTHHPTESAEWVSQDAARVERGERW</sequence>
<keyword evidence="3" id="KW-1185">Reference proteome</keyword>
<evidence type="ECO:0000313" key="3">
    <source>
        <dbReference type="Proteomes" id="UP001583172"/>
    </source>
</evidence>
<feature type="compositionally biased region" description="Low complexity" evidence="1">
    <location>
        <begin position="291"/>
        <end position="302"/>
    </location>
</feature>